<proteinExistence type="predicted"/>
<evidence type="ECO:0000256" key="1">
    <source>
        <dbReference type="SAM" id="MobiDB-lite"/>
    </source>
</evidence>
<dbReference type="EMBL" id="VSRR010013346">
    <property type="protein sequence ID" value="MPC55657.1"/>
    <property type="molecule type" value="Genomic_DNA"/>
</dbReference>
<organism evidence="2 3">
    <name type="scientific">Portunus trituberculatus</name>
    <name type="common">Swimming crab</name>
    <name type="synonym">Neptunus trituberculatus</name>
    <dbReference type="NCBI Taxonomy" id="210409"/>
    <lineage>
        <taxon>Eukaryota</taxon>
        <taxon>Metazoa</taxon>
        <taxon>Ecdysozoa</taxon>
        <taxon>Arthropoda</taxon>
        <taxon>Crustacea</taxon>
        <taxon>Multicrustacea</taxon>
        <taxon>Malacostraca</taxon>
        <taxon>Eumalacostraca</taxon>
        <taxon>Eucarida</taxon>
        <taxon>Decapoda</taxon>
        <taxon>Pleocyemata</taxon>
        <taxon>Brachyura</taxon>
        <taxon>Eubrachyura</taxon>
        <taxon>Portunoidea</taxon>
        <taxon>Portunidae</taxon>
        <taxon>Portuninae</taxon>
        <taxon>Portunus</taxon>
    </lineage>
</organism>
<dbReference type="Proteomes" id="UP000324222">
    <property type="component" value="Unassembled WGS sequence"/>
</dbReference>
<accession>A0A5B7GEB2</accession>
<comment type="caution">
    <text evidence="2">The sequence shown here is derived from an EMBL/GenBank/DDBJ whole genome shotgun (WGS) entry which is preliminary data.</text>
</comment>
<dbReference type="AlphaFoldDB" id="A0A5B7GEB2"/>
<evidence type="ECO:0000313" key="3">
    <source>
        <dbReference type="Proteomes" id="UP000324222"/>
    </source>
</evidence>
<feature type="compositionally biased region" description="Acidic residues" evidence="1">
    <location>
        <begin position="33"/>
        <end position="42"/>
    </location>
</feature>
<keyword evidence="3" id="KW-1185">Reference proteome</keyword>
<protein>
    <submittedName>
        <fullName evidence="2">Uncharacterized protein</fullName>
    </submittedName>
</protein>
<reference evidence="2 3" key="1">
    <citation type="submission" date="2019-05" db="EMBL/GenBank/DDBJ databases">
        <title>Another draft genome of Portunus trituberculatus and its Hox gene families provides insights of decapod evolution.</title>
        <authorList>
            <person name="Jeong J.-H."/>
            <person name="Song I."/>
            <person name="Kim S."/>
            <person name="Choi T."/>
            <person name="Kim D."/>
            <person name="Ryu S."/>
            <person name="Kim W."/>
        </authorList>
    </citation>
    <scope>NUCLEOTIDE SEQUENCE [LARGE SCALE GENOMIC DNA]</scope>
    <source>
        <tissue evidence="2">Muscle</tissue>
    </source>
</reference>
<feature type="region of interest" description="Disordered" evidence="1">
    <location>
        <begin position="1"/>
        <end position="53"/>
    </location>
</feature>
<feature type="region of interest" description="Disordered" evidence="1">
    <location>
        <begin position="67"/>
        <end position="86"/>
    </location>
</feature>
<name>A0A5B7GEB2_PORTR</name>
<sequence length="108" mass="11971">MTALSSRTERLRHLPLSLEMSEEEQQQQQQQEEKEEKEEEEEAAQKGVETRLGNNYVGNLASLGALPPLASVIPPRGPPSSLLPFRDSLLSTSTRKTHPTATCFPFPA</sequence>
<gene>
    <name evidence="2" type="ORF">E2C01_049599</name>
</gene>
<evidence type="ECO:0000313" key="2">
    <source>
        <dbReference type="EMBL" id="MPC55657.1"/>
    </source>
</evidence>